<dbReference type="InterPro" id="IPR050884">
    <property type="entry name" value="CNP_phosphodiesterase-III"/>
</dbReference>
<reference evidence="6 7" key="1">
    <citation type="submission" date="2016-10" db="EMBL/GenBank/DDBJ databases">
        <authorList>
            <person name="de Groot N.N."/>
        </authorList>
    </citation>
    <scope>NUCLEOTIDE SEQUENCE [LARGE SCALE GENOMIC DNA]</scope>
    <source>
        <strain evidence="6 7">DSM 16957</strain>
    </source>
</reference>
<gene>
    <name evidence="6" type="ORF">SAMN04488509_1204</name>
</gene>
<evidence type="ECO:0000313" key="6">
    <source>
        <dbReference type="EMBL" id="SDE10633.1"/>
    </source>
</evidence>
<evidence type="ECO:0000256" key="2">
    <source>
        <dbReference type="ARBA" id="ARBA00022801"/>
    </source>
</evidence>
<evidence type="ECO:0000259" key="5">
    <source>
        <dbReference type="Pfam" id="PF00149"/>
    </source>
</evidence>
<dbReference type="AlphaFoldDB" id="A0A1G7A7H3"/>
<evidence type="ECO:0000256" key="1">
    <source>
        <dbReference type="ARBA" id="ARBA00022723"/>
    </source>
</evidence>
<dbReference type="Pfam" id="PF00149">
    <property type="entry name" value="Metallophos"/>
    <property type="match status" value="1"/>
</dbReference>
<protein>
    <submittedName>
        <fullName evidence="6">3',5'-cyclic AMP phosphodiesterase CpdA</fullName>
    </submittedName>
</protein>
<evidence type="ECO:0000256" key="3">
    <source>
        <dbReference type="ARBA" id="ARBA00023004"/>
    </source>
</evidence>
<name>A0A1G7A7H3_9GAMM</name>
<keyword evidence="7" id="KW-1185">Reference proteome</keyword>
<dbReference type="RefSeq" id="WP_091245902.1">
    <property type="nucleotide sequence ID" value="NZ_FNAG01000020.1"/>
</dbReference>
<dbReference type="Proteomes" id="UP000199603">
    <property type="component" value="Unassembled WGS sequence"/>
</dbReference>
<dbReference type="InterPro" id="IPR029052">
    <property type="entry name" value="Metallo-depent_PP-like"/>
</dbReference>
<evidence type="ECO:0000313" key="7">
    <source>
        <dbReference type="Proteomes" id="UP000199603"/>
    </source>
</evidence>
<dbReference type="SUPFAM" id="SSF56300">
    <property type="entry name" value="Metallo-dependent phosphatases"/>
    <property type="match status" value="1"/>
</dbReference>
<keyword evidence="1" id="KW-0479">Metal-binding</keyword>
<comment type="similarity">
    <text evidence="4">Belongs to the cyclic nucleotide phosphodiesterase class-III family.</text>
</comment>
<proteinExistence type="inferred from homology"/>
<keyword evidence="2" id="KW-0378">Hydrolase</keyword>
<dbReference type="GO" id="GO:0016787">
    <property type="term" value="F:hydrolase activity"/>
    <property type="evidence" value="ECO:0007669"/>
    <property type="project" value="UniProtKB-KW"/>
</dbReference>
<organism evidence="6 7">
    <name type="scientific">Aquimonas voraii</name>
    <dbReference type="NCBI Taxonomy" id="265719"/>
    <lineage>
        <taxon>Bacteria</taxon>
        <taxon>Pseudomonadati</taxon>
        <taxon>Pseudomonadota</taxon>
        <taxon>Gammaproteobacteria</taxon>
        <taxon>Lysobacterales</taxon>
        <taxon>Lysobacteraceae</taxon>
        <taxon>Aquimonas</taxon>
    </lineage>
</organism>
<dbReference type="EMBL" id="FNAG01000020">
    <property type="protein sequence ID" value="SDE10633.1"/>
    <property type="molecule type" value="Genomic_DNA"/>
</dbReference>
<dbReference type="Gene3D" id="3.60.21.10">
    <property type="match status" value="1"/>
</dbReference>
<dbReference type="PANTHER" id="PTHR42988">
    <property type="entry name" value="PHOSPHOHYDROLASE"/>
    <property type="match status" value="1"/>
</dbReference>
<dbReference type="InterPro" id="IPR004843">
    <property type="entry name" value="Calcineurin-like_PHP"/>
</dbReference>
<dbReference type="PANTHER" id="PTHR42988:SF2">
    <property type="entry name" value="CYCLIC NUCLEOTIDE PHOSPHODIESTERASE CBUA0032-RELATED"/>
    <property type="match status" value="1"/>
</dbReference>
<evidence type="ECO:0000256" key="4">
    <source>
        <dbReference type="ARBA" id="ARBA00025742"/>
    </source>
</evidence>
<dbReference type="OrthoDB" id="9811542at2"/>
<keyword evidence="3" id="KW-0408">Iron</keyword>
<dbReference type="STRING" id="265719.SAMN04488509_1204"/>
<accession>A0A1G7A7H3</accession>
<feature type="domain" description="Calcineurin-like phosphoesterase" evidence="5">
    <location>
        <begin position="3"/>
        <end position="193"/>
    </location>
</feature>
<sequence>MTRILHLSDTHFGTERPQVVEALIALAQTLSPQLIVVSGDITQRATHAQFAAARRFLDALPPCPRLLLPGNHDIPLFALWQRALSPYARYCAGLEVAALAPTISLPGVHAIAVKTTRRWRHIDGEVSPAQVEAVAAALRALPAADLKLVVTHQPLWVERAEDAHNRCHGADAALAAWVEAGADLCLAGHIHWPFAARLPQARTAWAINAGTAVSRRVRPGAPNSVNLIEWSAANGERICRWTRYDCAAEGAPFVALTPSVLALA</sequence>
<dbReference type="GO" id="GO:0046872">
    <property type="term" value="F:metal ion binding"/>
    <property type="evidence" value="ECO:0007669"/>
    <property type="project" value="UniProtKB-KW"/>
</dbReference>